<comment type="caution">
    <text evidence="4">The sequence shown here is derived from an EMBL/GenBank/DDBJ whole genome shotgun (WGS) entry which is preliminary data.</text>
</comment>
<evidence type="ECO:0000256" key="2">
    <source>
        <dbReference type="SAM" id="MobiDB-lite"/>
    </source>
</evidence>
<dbReference type="Pfam" id="PF24883">
    <property type="entry name" value="NPHP3_N"/>
    <property type="match status" value="1"/>
</dbReference>
<dbReference type="CDD" id="cd21037">
    <property type="entry name" value="MLKL_NTD"/>
    <property type="match status" value="1"/>
</dbReference>
<keyword evidence="1" id="KW-0677">Repeat</keyword>
<proteinExistence type="predicted"/>
<dbReference type="InterPro" id="IPR027417">
    <property type="entry name" value="P-loop_NTPase"/>
</dbReference>
<dbReference type="SUPFAM" id="SSF52540">
    <property type="entry name" value="P-loop containing nucleoside triphosphate hydrolases"/>
    <property type="match status" value="1"/>
</dbReference>
<evidence type="ECO:0000256" key="1">
    <source>
        <dbReference type="ARBA" id="ARBA00022737"/>
    </source>
</evidence>
<dbReference type="InterPro" id="IPR059179">
    <property type="entry name" value="MLKL-like_MCAfunc"/>
</dbReference>
<dbReference type="PANTHER" id="PTHR10039">
    <property type="entry name" value="AMELOGENIN"/>
    <property type="match status" value="1"/>
</dbReference>
<feature type="domain" description="Nephrocystin 3-like N-terminal" evidence="3">
    <location>
        <begin position="354"/>
        <end position="503"/>
    </location>
</feature>
<dbReference type="Proteomes" id="UP000567179">
    <property type="component" value="Unassembled WGS sequence"/>
</dbReference>
<dbReference type="PANTHER" id="PTHR10039:SF5">
    <property type="entry name" value="NACHT DOMAIN-CONTAINING PROTEIN"/>
    <property type="match status" value="1"/>
</dbReference>
<accession>A0A8H5BVQ4</accession>
<organism evidence="4 5">
    <name type="scientific">Psilocybe cf. subviscida</name>
    <dbReference type="NCBI Taxonomy" id="2480587"/>
    <lineage>
        <taxon>Eukaryota</taxon>
        <taxon>Fungi</taxon>
        <taxon>Dikarya</taxon>
        <taxon>Basidiomycota</taxon>
        <taxon>Agaricomycotina</taxon>
        <taxon>Agaricomycetes</taxon>
        <taxon>Agaricomycetidae</taxon>
        <taxon>Agaricales</taxon>
        <taxon>Agaricineae</taxon>
        <taxon>Strophariaceae</taxon>
        <taxon>Psilocybe</taxon>
    </lineage>
</organism>
<reference evidence="4 5" key="1">
    <citation type="journal article" date="2020" name="ISME J.">
        <title>Uncovering the hidden diversity of litter-decomposition mechanisms in mushroom-forming fungi.</title>
        <authorList>
            <person name="Floudas D."/>
            <person name="Bentzer J."/>
            <person name="Ahren D."/>
            <person name="Johansson T."/>
            <person name="Persson P."/>
            <person name="Tunlid A."/>
        </authorList>
    </citation>
    <scope>NUCLEOTIDE SEQUENCE [LARGE SCALE GENOMIC DNA]</scope>
    <source>
        <strain evidence="4 5">CBS 101986</strain>
    </source>
</reference>
<evidence type="ECO:0000313" key="5">
    <source>
        <dbReference type="Proteomes" id="UP000567179"/>
    </source>
</evidence>
<dbReference type="EMBL" id="JAACJJ010000002">
    <property type="protein sequence ID" value="KAF5329408.1"/>
    <property type="molecule type" value="Genomic_DNA"/>
</dbReference>
<feature type="compositionally biased region" description="Polar residues" evidence="2">
    <location>
        <begin position="26"/>
        <end position="36"/>
    </location>
</feature>
<sequence length="1339" mass="148180">MEPSDDISITSKAEVSAPLANIGSAADQQTTASSDSLPDMKPNAPTQTFKRSKYLQQDVGVLYVAYVIQESTELRELICEVDRISLNELFKDALKASVPVVGDLVAALDLKPVPDGVNAAISTFLAALKKIDSVKSSANDALRIVERAASQIKGDHPHIFTIGQQRSGRFKAIMGGILGVALPVVNILKEAAPLIPVPMIQPLIGVVANFLNAADESSNNCERMRWLAATTAEYIVHIIAICPENADSQWGSAINRLTPKLQKIVDEAADYSKHSVTSRVFKSGSDKGNIELMKEDLAAALNLFYFNIGSDVAIKLDSMARNIEGLYLETLPRLPEHSVSHDRYFPGSRQDEIQETLKWVEADSGEQFLWYHGAAGVGKSVYSRQLLDHIKGEGMLGTFAYFAIGIDSSSKDLVCMMARELADLHPGCRPGISDAIQNCAGTNRGLDEYITHFLIQPISSLSYSGPLVIILDSLDEWAHHKDFLSTLISLPHTRSLKFIMTSRYSTLIDTIVSSKARIRNLTPVSATVCHNYFKGRFDAIDWDGHYPESHILERVVELADGLLIWAATVCTLVSEPSPHDEPHDILNSILISSSKVARRDGMKALYKLAMERIFPNDNEESKQSRCNILLAMSVLKAVLPLEEFICLAGPIRTKFVKETLMGMRALQTRGEFNETVVQPAIMLFHTSFIEYLAMSEEARTDMLHHCITFLQQSSNAPANVGEKLFRPVELYIGKHLVNHLCEVPPDLNFKYIQELESCHISKWVAWSLAPLIITGEENGFPVGSPSLLTLSESLLYEQGIIFSPELMTHDQTSILDMSIAGFWRMLNLLNVFRHHGDAFAEVPKHEVDKWIHVLNGLLITSLQTLQLKHYGAVNIMTTIIDFITMIRQYLPSQSCTLSFLENHALALETIFEYGGNLNDLKGALALHRDVQARLSEETPGCSIDVLDESILLHQQALDHDPNDHYKRATFLDDLGIALHTKYLIEDPEDPAAAIEKIINYHLEAIKLRSTHPTHLPLLLNNLSSALQSRSQLQEENAREDLEQALLYSLLAASARNLGSSVEHSTYITTVGYALRLVSHAQPRISLHDVMTHTRWQLNETMKKHLFDYFSFGTQQSFATDSIVSTMIIGKLKALVVLVRGIGRFGVPRPEVQRFLEMSMRTTLFKTLAMQVGGGAAEGLLTSAMLAQQAALVGQGILLLLGDVAEAAEVKPENGKLAEGMGQPETQAEQSKAGQAGHTEEKREFAKQIKELLYDIDLDALSLHSASSALHLLPPGAPSRSATILLRNNIDDEEPVKGRAFLRLRARPLAALPEIDRQDLMKAAIAFSQPSDSRMEDFLD</sequence>
<dbReference type="Gene3D" id="3.40.50.300">
    <property type="entry name" value="P-loop containing nucleotide triphosphate hydrolases"/>
    <property type="match status" value="1"/>
</dbReference>
<dbReference type="InterPro" id="IPR056884">
    <property type="entry name" value="NPHP3-like_N"/>
</dbReference>
<keyword evidence="5" id="KW-1185">Reference proteome</keyword>
<evidence type="ECO:0000259" key="3">
    <source>
        <dbReference type="Pfam" id="PF24883"/>
    </source>
</evidence>
<feature type="compositionally biased region" description="Polar residues" evidence="2">
    <location>
        <begin position="1223"/>
        <end position="1232"/>
    </location>
</feature>
<feature type="region of interest" description="Disordered" evidence="2">
    <location>
        <begin position="1211"/>
        <end position="1240"/>
    </location>
</feature>
<evidence type="ECO:0000313" key="4">
    <source>
        <dbReference type="EMBL" id="KAF5329408.1"/>
    </source>
</evidence>
<protein>
    <recommendedName>
        <fullName evidence="3">Nephrocystin 3-like N-terminal domain-containing protein</fullName>
    </recommendedName>
</protein>
<dbReference type="OrthoDB" id="3261813at2759"/>
<gene>
    <name evidence="4" type="ORF">D9619_008971</name>
</gene>
<name>A0A8H5BVQ4_9AGAR</name>
<feature type="region of interest" description="Disordered" evidence="2">
    <location>
        <begin position="20"/>
        <end position="45"/>
    </location>
</feature>